<dbReference type="PANTHER" id="PTHR43277:SF4">
    <property type="entry name" value="ARGININE DECARBOXYLASE"/>
    <property type="match status" value="1"/>
</dbReference>
<organism evidence="7">
    <name type="scientific">uncultured Thermomicrobiales bacterium</name>
    <dbReference type="NCBI Taxonomy" id="1645740"/>
    <lineage>
        <taxon>Bacteria</taxon>
        <taxon>Pseudomonadati</taxon>
        <taxon>Thermomicrobiota</taxon>
        <taxon>Thermomicrobia</taxon>
        <taxon>Thermomicrobiales</taxon>
        <taxon>environmental samples</taxon>
    </lineage>
</organism>
<evidence type="ECO:0000256" key="5">
    <source>
        <dbReference type="ARBA" id="ARBA00023239"/>
    </source>
</evidence>
<dbReference type="InterPro" id="IPR008286">
    <property type="entry name" value="Prn/Lys/Arg_de-COase_C"/>
</dbReference>
<dbReference type="InterPro" id="IPR015424">
    <property type="entry name" value="PyrdxlP-dep_Trfase"/>
</dbReference>
<dbReference type="SUPFAM" id="SSF55904">
    <property type="entry name" value="Ornithine decarboxylase C-terminal domain"/>
    <property type="match status" value="1"/>
</dbReference>
<dbReference type="InterPro" id="IPR000310">
    <property type="entry name" value="Orn/Lys/Arg_deCO2ase_major_dom"/>
</dbReference>
<keyword evidence="5 7" id="KW-0456">Lyase</keyword>
<dbReference type="Pfam" id="PF03711">
    <property type="entry name" value="OKR_DC_1_C"/>
    <property type="match status" value="1"/>
</dbReference>
<sequence length="486" mass="50727">MDHRRAPLLDAIRRYQADGVIPFSTPGHKRGAGIDREFGELVGSSFLSLDIPLGGGVDDTHFGGDTLAAAETLAAAAWGADRSFFLVNGSSAGNHAYLLATLRPGDEVVVARDIHKSLLVALILSGAVPVYVAPRLHPILDVGLGVDPDDIASALEHHPRAKLVALVSPSYCGVPSDIAAIAAVTRAHGVPLFVDEAWGPHFGFHPALPPSAMASGADGAVTSTHKVLGALTQSAILNVRGDLVDPRQVKTAVGMVQTTSPSVPILASIDACRRQMALAGTGLLERAAALAEDARRRLRAVPGVDVLGADRLGITSYDVTKLVIDVHGLGLTGFELEAILRARFHLQPEMSDLVGCICLVSIGDSAETIDRLVAAVATIGRERSGRSADQGQPLRSSGAAIAPGRQALSPREAFFAPAREVPLVDAVGCVSAELVIPYPPGIPVLAPGDIIDMDKVAYLREGAARGMYLSGPVDGRLETVRIVVED</sequence>
<dbReference type="Gene3D" id="3.40.640.10">
    <property type="entry name" value="Type I PLP-dependent aspartate aminotransferase-like (Major domain)"/>
    <property type="match status" value="1"/>
</dbReference>
<gene>
    <name evidence="7" type="ORF">AVDCRST_MAG59-4211</name>
</gene>
<dbReference type="AlphaFoldDB" id="A0A6J4VEY6"/>
<dbReference type="EC" id="4.1.1.19" evidence="7"/>
<reference evidence="7" key="1">
    <citation type="submission" date="2020-02" db="EMBL/GenBank/DDBJ databases">
        <authorList>
            <person name="Meier V. D."/>
        </authorList>
    </citation>
    <scope>NUCLEOTIDE SEQUENCE</scope>
    <source>
        <strain evidence="7">AVDCRST_MAG59</strain>
    </source>
</reference>
<dbReference type="Gene3D" id="3.90.100.10">
    <property type="entry name" value="Orn/Lys/Arg decarboxylase, C-terminal domain"/>
    <property type="match status" value="1"/>
</dbReference>
<dbReference type="InterPro" id="IPR052357">
    <property type="entry name" value="Orn_Lys_Arg_decarboxylase-I"/>
</dbReference>
<feature type="domain" description="Orn/Lys/Arg decarboxylases family 1 pyridoxal-P attachment site" evidence="6">
    <location>
        <begin position="221"/>
        <end position="235"/>
    </location>
</feature>
<evidence type="ECO:0000259" key="6">
    <source>
        <dbReference type="PROSITE" id="PS00703"/>
    </source>
</evidence>
<keyword evidence="3" id="KW-0210">Decarboxylase</keyword>
<dbReference type="Pfam" id="PF01276">
    <property type="entry name" value="OKR_DC_1"/>
    <property type="match status" value="1"/>
</dbReference>
<evidence type="ECO:0000256" key="4">
    <source>
        <dbReference type="ARBA" id="ARBA00022898"/>
    </source>
</evidence>
<dbReference type="PANTHER" id="PTHR43277">
    <property type="entry name" value="ARGININE DECARBOXYLASE"/>
    <property type="match status" value="1"/>
</dbReference>
<dbReference type="InterPro" id="IPR015421">
    <property type="entry name" value="PyrdxlP-dep_Trfase_major"/>
</dbReference>
<proteinExistence type="inferred from homology"/>
<dbReference type="SUPFAM" id="SSF53383">
    <property type="entry name" value="PLP-dependent transferases"/>
    <property type="match status" value="1"/>
</dbReference>
<comment type="cofactor">
    <cofactor evidence="1">
        <name>pyridoxal 5'-phosphate</name>
        <dbReference type="ChEBI" id="CHEBI:597326"/>
    </cofactor>
</comment>
<keyword evidence="4" id="KW-0663">Pyridoxal phosphate</keyword>
<name>A0A6J4VEY6_9BACT</name>
<dbReference type="PROSITE" id="PS00703">
    <property type="entry name" value="OKR_DC_1"/>
    <property type="match status" value="1"/>
</dbReference>
<protein>
    <submittedName>
        <fullName evidence="7">Arginine decarboxylase</fullName>
        <ecNumber evidence="7">4.1.1.19</ecNumber>
    </submittedName>
</protein>
<evidence type="ECO:0000256" key="1">
    <source>
        <dbReference type="ARBA" id="ARBA00001933"/>
    </source>
</evidence>
<dbReference type="GO" id="GO:0008792">
    <property type="term" value="F:arginine decarboxylase activity"/>
    <property type="evidence" value="ECO:0007669"/>
    <property type="project" value="UniProtKB-EC"/>
</dbReference>
<accession>A0A6J4VEY6</accession>
<dbReference type="EMBL" id="CADCWF010000308">
    <property type="protein sequence ID" value="CAA9576724.1"/>
    <property type="molecule type" value="Genomic_DNA"/>
</dbReference>
<comment type="similarity">
    <text evidence="2">Belongs to the Orn/Lys/Arg decarboxylase class-I family.</text>
</comment>
<evidence type="ECO:0000256" key="3">
    <source>
        <dbReference type="ARBA" id="ARBA00022793"/>
    </source>
</evidence>
<evidence type="ECO:0000313" key="7">
    <source>
        <dbReference type="EMBL" id="CAA9576724.1"/>
    </source>
</evidence>
<evidence type="ECO:0000256" key="2">
    <source>
        <dbReference type="ARBA" id="ARBA00010671"/>
    </source>
</evidence>
<dbReference type="InterPro" id="IPR036633">
    <property type="entry name" value="Prn/Lys/Arg_de-COase_C_sf"/>
</dbReference>